<dbReference type="AlphaFoldDB" id="A0A813XL25"/>
<keyword evidence="1" id="KW-0472">Membrane</keyword>
<reference evidence="2" key="1">
    <citation type="submission" date="2021-02" db="EMBL/GenBank/DDBJ databases">
        <authorList>
            <person name="Nowell W R."/>
        </authorList>
    </citation>
    <scope>NUCLEOTIDE SEQUENCE</scope>
    <source>
        <strain evidence="2">Ploen Becks lab</strain>
    </source>
</reference>
<dbReference type="Proteomes" id="UP000663879">
    <property type="component" value="Unassembled WGS sequence"/>
</dbReference>
<comment type="caution">
    <text evidence="2">The sequence shown here is derived from an EMBL/GenBank/DDBJ whole genome shotgun (WGS) entry which is preliminary data.</text>
</comment>
<name>A0A813XL25_9BILA</name>
<gene>
    <name evidence="2" type="ORF">OXX778_LOCUS9723</name>
</gene>
<accession>A0A813XL25</accession>
<feature type="transmembrane region" description="Helical" evidence="1">
    <location>
        <begin position="640"/>
        <end position="659"/>
    </location>
</feature>
<feature type="transmembrane region" description="Helical" evidence="1">
    <location>
        <begin position="443"/>
        <end position="476"/>
    </location>
</feature>
<dbReference type="SUPFAM" id="SSF81321">
    <property type="entry name" value="Family A G protein-coupled receptor-like"/>
    <property type="match status" value="1"/>
</dbReference>
<feature type="transmembrane region" description="Helical" evidence="1">
    <location>
        <begin position="581"/>
        <end position="600"/>
    </location>
</feature>
<keyword evidence="1" id="KW-0812">Transmembrane</keyword>
<feature type="transmembrane region" description="Helical" evidence="1">
    <location>
        <begin position="497"/>
        <end position="519"/>
    </location>
</feature>
<dbReference type="Gene3D" id="1.20.1070.10">
    <property type="entry name" value="Rhodopsin 7-helix transmembrane proteins"/>
    <property type="match status" value="1"/>
</dbReference>
<evidence type="ECO:0000256" key="1">
    <source>
        <dbReference type="SAM" id="Phobius"/>
    </source>
</evidence>
<evidence type="ECO:0000313" key="2">
    <source>
        <dbReference type="EMBL" id="CAF0866779.1"/>
    </source>
</evidence>
<evidence type="ECO:0000313" key="3">
    <source>
        <dbReference type="Proteomes" id="UP000663879"/>
    </source>
</evidence>
<proteinExistence type="predicted"/>
<organism evidence="2 3">
    <name type="scientific">Brachionus calyciflorus</name>
    <dbReference type="NCBI Taxonomy" id="104777"/>
    <lineage>
        <taxon>Eukaryota</taxon>
        <taxon>Metazoa</taxon>
        <taxon>Spiralia</taxon>
        <taxon>Gnathifera</taxon>
        <taxon>Rotifera</taxon>
        <taxon>Eurotatoria</taxon>
        <taxon>Monogononta</taxon>
        <taxon>Pseudotrocha</taxon>
        <taxon>Ploima</taxon>
        <taxon>Brachionidae</taxon>
        <taxon>Brachionus</taxon>
    </lineage>
</organism>
<dbReference type="EMBL" id="CAJNOC010001460">
    <property type="protein sequence ID" value="CAF0866779.1"/>
    <property type="molecule type" value="Genomic_DNA"/>
</dbReference>
<sequence length="799" mass="94788">MLFERLYLIQLSTVHDFCKLNDGAYFIKYSKILVYDDPTKITSTTINNTCAKNISSLMYFEVRNDQNTGLNKNFNFYNLFKINYNIQKTALIKIIFVRTNGFNLEHSNSSVFDPRLRQFKACVSFPESLIYFYYKNKIIESCSDIKDLNLVSFFNIISFEEVTFERYRKIKKICPYIFKNINFRILYVYPMFDTFYLKNIIVFEKVPYDIQINATITELSLQYLVKFKLNEYSLNINLFKELRSLNLIGNIETIQGNFLNNFKNLRQINFDGQNFRRTAHNTKLKWIYDLNPNFKIDSKNISQLALNLRNVIKISVIFNSPSYVNSDSNENFIHLDKAFPDVDFCLYKDFPFDNLIIMAFDTYHLDRVTNLHVTCSVVWLVHPAVLFTALYETPIKDPYLAEQLLKSHMNAYETCNFPMRIALCSLNQTLTKIKHQTTLDLFFYTFFLLEAFNFFLIPLSCLFGLILNGLTFYLITKLDSNKNHKIDKQFYYMKMNAIFNLLICLIELMRPLYIWSFLSGNGIWHNVLVQYIKIIFNEFLYNLLKFLSSSSYILFSSIRCSLVGQEHFFLDKLMNYNPKKLLYKMILIGFFLNLIKLFSFEINYFDPFFDYPSPKSYNYVVENNIKGAILISSLNLLCDFVNYILFIILHLILDIILIFKLRDTLKRRKEKFPEMSMTKSDEFQYKSLGMVILNTSFNFFLRLPGMIEFLFWNRRFINFVYKKTGYLAKIYFFVGGLSVSYVIHNLVVLSTFFYLVSLSLNFLMMYSFNNIFKKTFKKIFQKELSKNEASSSKQSELHN</sequence>
<feature type="transmembrane region" description="Helical" evidence="1">
    <location>
        <begin position="539"/>
        <end position="560"/>
    </location>
</feature>
<protein>
    <submittedName>
        <fullName evidence="2">Uncharacterized protein</fullName>
    </submittedName>
</protein>
<keyword evidence="1" id="KW-1133">Transmembrane helix</keyword>
<keyword evidence="3" id="KW-1185">Reference proteome</keyword>
<feature type="transmembrane region" description="Helical" evidence="1">
    <location>
        <begin position="724"/>
        <end position="743"/>
    </location>
</feature>
<feature type="transmembrane region" description="Helical" evidence="1">
    <location>
        <begin position="749"/>
        <end position="768"/>
    </location>
</feature>